<comment type="caution">
    <text evidence="2">The sequence shown here is derived from an EMBL/GenBank/DDBJ whole genome shotgun (WGS) entry which is preliminary data.</text>
</comment>
<evidence type="ECO:0000313" key="2">
    <source>
        <dbReference type="EMBL" id="NEN05299.1"/>
    </source>
</evidence>
<protein>
    <submittedName>
        <fullName evidence="2">SDR family NAD(P)-dependent oxidoreductase</fullName>
    </submittedName>
</protein>
<proteinExistence type="predicted"/>
<dbReference type="PANTHER" id="PTHR43157:SF31">
    <property type="entry name" value="PHOSPHATIDYLINOSITOL-GLYCAN BIOSYNTHESIS CLASS F PROTEIN"/>
    <property type="match status" value="1"/>
</dbReference>
<name>A0A6L9XV61_9MICO</name>
<keyword evidence="1" id="KW-0560">Oxidoreductase</keyword>
<dbReference type="SUPFAM" id="SSF51735">
    <property type="entry name" value="NAD(P)-binding Rossmann-fold domains"/>
    <property type="match status" value="1"/>
</dbReference>
<dbReference type="EMBL" id="JAAGWY010000001">
    <property type="protein sequence ID" value="NEN05299.1"/>
    <property type="molecule type" value="Genomic_DNA"/>
</dbReference>
<gene>
    <name evidence="2" type="ORF">G3T36_05390</name>
</gene>
<dbReference type="PANTHER" id="PTHR43157">
    <property type="entry name" value="PHOSPHATIDYLINOSITOL-GLYCAN BIOSYNTHESIS CLASS F PROTEIN-RELATED"/>
    <property type="match status" value="1"/>
</dbReference>
<keyword evidence="3" id="KW-1185">Reference proteome</keyword>
<reference evidence="2 3" key="1">
    <citation type="journal article" date="2014" name="J. Microbiol.">
        <title>Diaminobutyricibacter tongyongensis gen. nov., sp. nov. and Homoserinibacter gongjuensis gen. nov., sp. nov. belong to the family Microbacteriaceae.</title>
        <authorList>
            <person name="Kim S.J."/>
            <person name="Ahn J.H."/>
            <person name="Weon H.Y."/>
            <person name="Hamada M."/>
            <person name="Suzuki K."/>
            <person name="Kwon S.W."/>
        </authorList>
    </citation>
    <scope>NUCLEOTIDE SEQUENCE [LARGE SCALE GENOMIC DNA]</scope>
    <source>
        <strain evidence="2 3">NBRC 108724</strain>
    </source>
</reference>
<organism evidence="2 3">
    <name type="scientific">Leifsonia tongyongensis</name>
    <dbReference type="NCBI Taxonomy" id="1268043"/>
    <lineage>
        <taxon>Bacteria</taxon>
        <taxon>Bacillati</taxon>
        <taxon>Actinomycetota</taxon>
        <taxon>Actinomycetes</taxon>
        <taxon>Micrococcales</taxon>
        <taxon>Microbacteriaceae</taxon>
        <taxon>Leifsonia</taxon>
    </lineage>
</organism>
<dbReference type="InterPro" id="IPR036291">
    <property type="entry name" value="NAD(P)-bd_dom_sf"/>
</dbReference>
<evidence type="ECO:0000256" key="1">
    <source>
        <dbReference type="ARBA" id="ARBA00023002"/>
    </source>
</evidence>
<evidence type="ECO:0000313" key="3">
    <source>
        <dbReference type="Proteomes" id="UP000474967"/>
    </source>
</evidence>
<dbReference type="AlphaFoldDB" id="A0A6L9XV61"/>
<dbReference type="Gene3D" id="3.40.50.720">
    <property type="entry name" value="NAD(P)-binding Rossmann-like Domain"/>
    <property type="match status" value="1"/>
</dbReference>
<accession>A0A6L9XV61</accession>
<sequence>MSRILVTGSTDGIGLATVRALVGKGHRVVAHARSQRRAEEVRGELHGVETVLIGDLSSRDDVIALASEANASGRFDAIIHNAGIGATEPVRHATTEGHAHVLAINALAPFILTALIEPPDRLIYVTSGMHAQGDTSLSDLQWRDREWDPLQAYADSKLLMIALAFAVARRWPRVSSNAIDPGWVPTKMAKGQNATDDLALAHVTQVWLATSYAPEAIKSGRYLHHMQPLNALALAHDPGFQDRALAGMERLTGLRLPLGRPLGR</sequence>
<dbReference type="Proteomes" id="UP000474967">
    <property type="component" value="Unassembled WGS sequence"/>
</dbReference>
<dbReference type="GO" id="GO:0016491">
    <property type="term" value="F:oxidoreductase activity"/>
    <property type="evidence" value="ECO:0007669"/>
    <property type="project" value="UniProtKB-KW"/>
</dbReference>
<dbReference type="Pfam" id="PF13561">
    <property type="entry name" value="adh_short_C2"/>
    <property type="match status" value="1"/>
</dbReference>
<dbReference type="PRINTS" id="PR00081">
    <property type="entry name" value="GDHRDH"/>
</dbReference>
<dbReference type="InterPro" id="IPR002347">
    <property type="entry name" value="SDR_fam"/>
</dbReference>